<proteinExistence type="predicted"/>
<protein>
    <recommendedName>
        <fullName evidence="4">Spindle pole body-associated protein Vik1/Cik1 microtubule binding domain-containing protein</fullName>
    </recommendedName>
</protein>
<dbReference type="EMBL" id="KV454016">
    <property type="protein sequence ID" value="ODV94465.1"/>
    <property type="molecule type" value="Genomic_DNA"/>
</dbReference>
<feature type="coiled-coil region" evidence="1">
    <location>
        <begin position="181"/>
        <end position="208"/>
    </location>
</feature>
<keyword evidence="3" id="KW-1185">Reference proteome</keyword>
<accession>A0A1E4TRS1</accession>
<dbReference type="Proteomes" id="UP000094236">
    <property type="component" value="Unassembled WGS sequence"/>
</dbReference>
<feature type="coiled-coil region" evidence="1">
    <location>
        <begin position="304"/>
        <end position="338"/>
    </location>
</feature>
<sequence length="656" mass="76753">MMNIGKEMSGKSVLKDITNKQGTAEQVDKRVSLKKRKIALTPSTSNLQEPKFTLPKAPRIKNCSNVADKDEIVITGDELIQDRIKKFEFFYNEQINEKNQQLTSFNNDFLNLKEKYEELNNEINILRNSIKIFKEKIFELEMEINDLIQLIANQNIKNLNYFQKNEKILKLEFKKFEYDLIKEYDNLKQKLDEEYNNLLKDYKDNKIESEIEIFKKNLQKIKLEKDKVLIYLQKQEANYEKIFEIKIKEKEELLLTLQINQNNNKNEKCLKLMKEISSLNDIKNEKKFKIEHLTKILDNYNGKINLVKDSNQKLIKNFEKLNNENLLIEDKLNKANSTLCETKKFYNEKLDKLNLDSFKNQNFLYQIQELNGKLRVYVNINKNDNNGRVINIISDEEQVGKDAVSLSHELFKFDKIYNSESPENIDMANDLCCIIKNSLLNSTAASFIVMGENYNNHNNCLFNQMLIKSVDILQNKKTNFTSSDGKILNIIKLELQSIIISNNNNKDRFNNNHPIIHDFSSLSTLNSKKLVIESLPALKEVLLLEKTLENEDTIILRRLTITTVKDKNDIHIKTCLNFTNLSSFMFQKNQLKLIITDQLSSTNNAQHTLIRTLYKHSKTLSILNLNNISDSEMCDWLRFGQELNDINSPCAKDCIE</sequence>
<dbReference type="AlphaFoldDB" id="A0A1E4TRS1"/>
<evidence type="ECO:0008006" key="4">
    <source>
        <dbReference type="Google" id="ProtNLM"/>
    </source>
</evidence>
<keyword evidence="1" id="KW-0175">Coiled coil</keyword>
<evidence type="ECO:0000313" key="2">
    <source>
        <dbReference type="EMBL" id="ODV94465.1"/>
    </source>
</evidence>
<feature type="coiled-coil region" evidence="1">
    <location>
        <begin position="95"/>
        <end position="150"/>
    </location>
</feature>
<gene>
    <name evidence="2" type="ORF">PACTADRAFT_35265</name>
</gene>
<name>A0A1E4TRS1_PACTA</name>
<reference evidence="3" key="1">
    <citation type="submission" date="2016-05" db="EMBL/GenBank/DDBJ databases">
        <title>Comparative genomics of biotechnologically important yeasts.</title>
        <authorList>
            <consortium name="DOE Joint Genome Institute"/>
            <person name="Riley R."/>
            <person name="Haridas S."/>
            <person name="Wolfe K.H."/>
            <person name="Lopes M.R."/>
            <person name="Hittinger C.T."/>
            <person name="Goker M."/>
            <person name="Salamov A."/>
            <person name="Wisecaver J."/>
            <person name="Long T.M."/>
            <person name="Aerts A.L."/>
            <person name="Barry K."/>
            <person name="Choi C."/>
            <person name="Clum A."/>
            <person name="Coughlan A.Y."/>
            <person name="Deshpande S."/>
            <person name="Douglass A.P."/>
            <person name="Hanson S.J."/>
            <person name="Klenk H.-P."/>
            <person name="Labutti K."/>
            <person name="Lapidus A."/>
            <person name="Lindquist E."/>
            <person name="Lipzen A."/>
            <person name="Meier-Kolthoff J.P."/>
            <person name="Ohm R.A."/>
            <person name="Otillar R.P."/>
            <person name="Pangilinan J."/>
            <person name="Peng Y."/>
            <person name="Rokas A."/>
            <person name="Rosa C.A."/>
            <person name="Scheuner C."/>
            <person name="Sibirny A.A."/>
            <person name="Slot J.C."/>
            <person name="Stielow J.B."/>
            <person name="Sun H."/>
            <person name="Kurtzman C.P."/>
            <person name="Blackwell M."/>
            <person name="Grigoriev I.V."/>
            <person name="Jeffries T.W."/>
        </authorList>
    </citation>
    <scope>NUCLEOTIDE SEQUENCE [LARGE SCALE GENOMIC DNA]</scope>
    <source>
        <strain evidence="3">NRRL Y-2460</strain>
    </source>
</reference>
<evidence type="ECO:0000256" key="1">
    <source>
        <dbReference type="SAM" id="Coils"/>
    </source>
</evidence>
<evidence type="ECO:0000313" key="3">
    <source>
        <dbReference type="Proteomes" id="UP000094236"/>
    </source>
</evidence>
<organism evidence="2 3">
    <name type="scientific">Pachysolen tannophilus NRRL Y-2460</name>
    <dbReference type="NCBI Taxonomy" id="669874"/>
    <lineage>
        <taxon>Eukaryota</taxon>
        <taxon>Fungi</taxon>
        <taxon>Dikarya</taxon>
        <taxon>Ascomycota</taxon>
        <taxon>Saccharomycotina</taxon>
        <taxon>Pichiomycetes</taxon>
        <taxon>Pachysolenaceae</taxon>
        <taxon>Pachysolen</taxon>
    </lineage>
</organism>